<dbReference type="EMBL" id="JAFNEN010000797">
    <property type="protein sequence ID" value="KAG8177236.1"/>
    <property type="molecule type" value="Genomic_DNA"/>
</dbReference>
<feature type="transmembrane region" description="Helical" evidence="1">
    <location>
        <begin position="18"/>
        <end position="35"/>
    </location>
</feature>
<evidence type="ECO:0000256" key="1">
    <source>
        <dbReference type="SAM" id="Phobius"/>
    </source>
</evidence>
<sequence>MGLASSVALDNTSLDPKLLLAAALIILPSFNYGLIPFRKIGILYHLEDLPIDEKITQDVKFGPPLELESLVLQHLSLSCPFSPVI</sequence>
<evidence type="ECO:0000313" key="3">
    <source>
        <dbReference type="Proteomes" id="UP000827092"/>
    </source>
</evidence>
<protein>
    <submittedName>
        <fullName evidence="2">Uncharacterized protein</fullName>
    </submittedName>
</protein>
<keyword evidence="3" id="KW-1185">Reference proteome</keyword>
<reference evidence="2 3" key="1">
    <citation type="journal article" date="2022" name="Nat. Ecol. Evol.">
        <title>A masculinizing supergene underlies an exaggerated male reproductive morph in a spider.</title>
        <authorList>
            <person name="Hendrickx F."/>
            <person name="De Corte Z."/>
            <person name="Sonet G."/>
            <person name="Van Belleghem S.M."/>
            <person name="Kostlbacher S."/>
            <person name="Vangestel C."/>
        </authorList>
    </citation>
    <scope>NUCLEOTIDE SEQUENCE [LARGE SCALE GENOMIC DNA]</scope>
    <source>
        <strain evidence="2">W744_W776</strain>
    </source>
</reference>
<dbReference type="AlphaFoldDB" id="A0AAV6U0A1"/>
<accession>A0AAV6U0A1</accession>
<evidence type="ECO:0000313" key="2">
    <source>
        <dbReference type="EMBL" id="KAG8177236.1"/>
    </source>
</evidence>
<keyword evidence="1" id="KW-0812">Transmembrane</keyword>
<name>A0AAV6U0A1_9ARAC</name>
<keyword evidence="1" id="KW-1133">Transmembrane helix</keyword>
<dbReference type="Proteomes" id="UP000827092">
    <property type="component" value="Unassembled WGS sequence"/>
</dbReference>
<organism evidence="2 3">
    <name type="scientific">Oedothorax gibbosus</name>
    <dbReference type="NCBI Taxonomy" id="931172"/>
    <lineage>
        <taxon>Eukaryota</taxon>
        <taxon>Metazoa</taxon>
        <taxon>Ecdysozoa</taxon>
        <taxon>Arthropoda</taxon>
        <taxon>Chelicerata</taxon>
        <taxon>Arachnida</taxon>
        <taxon>Araneae</taxon>
        <taxon>Araneomorphae</taxon>
        <taxon>Entelegynae</taxon>
        <taxon>Araneoidea</taxon>
        <taxon>Linyphiidae</taxon>
        <taxon>Erigoninae</taxon>
        <taxon>Oedothorax</taxon>
    </lineage>
</organism>
<comment type="caution">
    <text evidence="2">The sequence shown here is derived from an EMBL/GenBank/DDBJ whole genome shotgun (WGS) entry which is preliminary data.</text>
</comment>
<proteinExistence type="predicted"/>
<keyword evidence="1" id="KW-0472">Membrane</keyword>
<gene>
    <name evidence="2" type="ORF">JTE90_028691</name>
</gene>